<proteinExistence type="predicted"/>
<dbReference type="EMBL" id="MN029011">
    <property type="protein sequence ID" value="QEA09793.1"/>
    <property type="molecule type" value="Genomic_DNA"/>
</dbReference>
<evidence type="ECO:0000313" key="2">
    <source>
        <dbReference type="Proteomes" id="UP000617051"/>
    </source>
</evidence>
<evidence type="ECO:0000313" key="1">
    <source>
        <dbReference type="EMBL" id="QEA09793.1"/>
    </source>
</evidence>
<name>A0A7S5AYX4_9CAUD</name>
<dbReference type="Proteomes" id="UP000617051">
    <property type="component" value="Segment"/>
</dbReference>
<reference evidence="1 2" key="1">
    <citation type="journal article" date="2020" name="Phage (New Rochelle)">
        <title>A New High-Throughput Screening Method for Phages: Enabling Crude Isolation and Fast Identification of Diverse Phages with Therapeutic Potential.</title>
        <authorList>
            <person name="Olsen N.S."/>
            <person name="Hendriksen N.B."/>
            <person name="Hansen L.H."/>
            <person name="Kot W."/>
        </authorList>
    </citation>
    <scope>NUCLEOTIDE SEQUENCE [LARGE SCALE GENOMIC DNA]</scope>
</reference>
<dbReference type="GeneID" id="77948000"/>
<sequence>MNDKPAKLLLSDLLNWNNARVQKLESIEPFPYPQIQELLDNAILVAREQQRHCWNCVNTYGGSYVAKPWMIERYTMPHIINMRQPDGDGLGKMDAFFYLCAMDDLFRKGKLEIYHDQQ</sequence>
<organism evidence="1 2">
    <name type="scientific">Pseudomonas phage Iggy</name>
    <dbReference type="NCBI Taxonomy" id="2592193"/>
    <lineage>
        <taxon>Viruses</taxon>
        <taxon>Duplodnaviria</taxon>
        <taxon>Heunggongvirae</taxon>
        <taxon>Uroviricota</taxon>
        <taxon>Caudoviricetes</taxon>
        <taxon>Queuovirinae</taxon>
        <taxon>Iggyvirus</taxon>
        <taxon>Iggyvirus iggy</taxon>
    </lineage>
</organism>
<accession>A0A7S5AYX4</accession>
<dbReference type="KEGG" id="vg:77948000"/>
<protein>
    <submittedName>
        <fullName evidence="1">Uncharacterized protein</fullName>
    </submittedName>
</protein>
<dbReference type="RefSeq" id="YP_010671745.1">
    <property type="nucleotide sequence ID" value="NC_070970.1"/>
</dbReference>
<keyword evidence="2" id="KW-1185">Reference proteome</keyword>